<proteinExistence type="predicted"/>
<protein>
    <submittedName>
        <fullName evidence="2">Uncharacterized protein</fullName>
    </submittedName>
</protein>
<dbReference type="AlphaFoldDB" id="C7YI31"/>
<evidence type="ECO:0000313" key="2">
    <source>
        <dbReference type="EMBL" id="EEU48022.1"/>
    </source>
</evidence>
<dbReference type="EMBL" id="GG698896">
    <property type="protein sequence ID" value="EEU48022.1"/>
    <property type="molecule type" value="Genomic_DNA"/>
</dbReference>
<dbReference type="KEGG" id="nhe:NECHADRAFT_75178"/>
<dbReference type="OrthoDB" id="5102363at2759"/>
<evidence type="ECO:0000313" key="3">
    <source>
        <dbReference type="Proteomes" id="UP000005206"/>
    </source>
</evidence>
<feature type="region of interest" description="Disordered" evidence="1">
    <location>
        <begin position="1"/>
        <end position="20"/>
    </location>
</feature>
<keyword evidence="3" id="KW-1185">Reference proteome</keyword>
<dbReference type="HOGENOM" id="CLU_946954_0_0_1"/>
<dbReference type="GeneID" id="9664756"/>
<gene>
    <name evidence="2" type="ORF">NECHADRAFT_75178</name>
</gene>
<accession>C7YI31</accession>
<dbReference type="RefSeq" id="XP_003053735.1">
    <property type="nucleotide sequence ID" value="XM_003053689.1"/>
</dbReference>
<evidence type="ECO:0000256" key="1">
    <source>
        <dbReference type="SAM" id="MobiDB-lite"/>
    </source>
</evidence>
<dbReference type="Proteomes" id="UP000005206">
    <property type="component" value="Chromosome 1"/>
</dbReference>
<dbReference type="InParanoid" id="C7YI31"/>
<organism evidence="2 3">
    <name type="scientific">Fusarium vanettenii (strain ATCC MYA-4622 / CBS 123669 / FGSC 9596 / NRRL 45880 / 77-13-4)</name>
    <name type="common">Fusarium solani subsp. pisi</name>
    <dbReference type="NCBI Taxonomy" id="660122"/>
    <lineage>
        <taxon>Eukaryota</taxon>
        <taxon>Fungi</taxon>
        <taxon>Dikarya</taxon>
        <taxon>Ascomycota</taxon>
        <taxon>Pezizomycotina</taxon>
        <taxon>Sordariomycetes</taxon>
        <taxon>Hypocreomycetidae</taxon>
        <taxon>Hypocreales</taxon>
        <taxon>Nectriaceae</taxon>
        <taxon>Fusarium</taxon>
        <taxon>Fusarium solani species complex</taxon>
        <taxon>Fusarium vanettenii</taxon>
    </lineage>
</organism>
<name>C7YI31_FUSV7</name>
<sequence length="294" mass="33448">MSSPASGPFDAAIAHPEEPLGMITEPDGQELERAYSLLWTPVHEKAHVVLPTSDALETLKEHLLQNIDEHTARLVPEPYRTTLYFFFASIHDEARQDWFRESPLPEVTINRHIPLPKMVETHPLRQAAQKLEKFAFKLKEKNPADAVELKHLSDSINLICDVLYHEEIKAKTQTEGMAVQMDKTLQKLQLLDGPALTAIIDEVNEEQQKQFAEVRKLAVDAHNEDGASALQMTDKEWLLCYRNMGDAEIQKWVDFFVDISDIETGLPDTWKALVMQTGGDRLWRVLNNAMSNLS</sequence>
<dbReference type="VEuPathDB" id="FungiDB:NECHADRAFT_75178"/>
<reference evidence="2 3" key="1">
    <citation type="journal article" date="2009" name="PLoS Genet.">
        <title>The genome of Nectria haematococca: contribution of supernumerary chromosomes to gene expansion.</title>
        <authorList>
            <person name="Coleman J.J."/>
            <person name="Rounsley S.D."/>
            <person name="Rodriguez-Carres M."/>
            <person name="Kuo A."/>
            <person name="Wasmann C.C."/>
            <person name="Grimwood J."/>
            <person name="Schmutz J."/>
            <person name="Taga M."/>
            <person name="White G.J."/>
            <person name="Zhou S."/>
            <person name="Schwartz D.C."/>
            <person name="Freitag M."/>
            <person name="Ma L.J."/>
            <person name="Danchin E.G."/>
            <person name="Henrissat B."/>
            <person name="Coutinho P.M."/>
            <person name="Nelson D.R."/>
            <person name="Straney D."/>
            <person name="Napoli C.A."/>
            <person name="Barker B.M."/>
            <person name="Gribskov M."/>
            <person name="Rep M."/>
            <person name="Kroken S."/>
            <person name="Molnar I."/>
            <person name="Rensing C."/>
            <person name="Kennell J.C."/>
            <person name="Zamora J."/>
            <person name="Farman M.L."/>
            <person name="Selker E.U."/>
            <person name="Salamov A."/>
            <person name="Shapiro H."/>
            <person name="Pangilinan J."/>
            <person name="Lindquist E."/>
            <person name="Lamers C."/>
            <person name="Grigoriev I.V."/>
            <person name="Geiser D.M."/>
            <person name="Covert S.F."/>
            <person name="Temporini E."/>
            <person name="Vanetten H.D."/>
        </authorList>
    </citation>
    <scope>NUCLEOTIDE SEQUENCE [LARGE SCALE GENOMIC DNA]</scope>
    <source>
        <strain evidence="3">ATCC MYA-4622 / CBS 123669 / FGSC 9596 / NRRL 45880 / 77-13-4</strain>
    </source>
</reference>